<dbReference type="PANTHER" id="PTHR43690:SF18">
    <property type="entry name" value="INSULIN-DEGRADING ENZYME-RELATED"/>
    <property type="match status" value="1"/>
</dbReference>
<feature type="domain" description="Peptidase M16 N-terminal" evidence="9">
    <location>
        <begin position="100"/>
        <end position="219"/>
    </location>
</feature>
<evidence type="ECO:0000259" key="11">
    <source>
        <dbReference type="Pfam" id="PF16187"/>
    </source>
</evidence>
<dbReference type="GO" id="GO:0005829">
    <property type="term" value="C:cytosol"/>
    <property type="evidence" value="ECO:0007669"/>
    <property type="project" value="TreeGrafter"/>
</dbReference>
<keyword evidence="5 13" id="KW-0378">Hydrolase</keyword>
<evidence type="ECO:0000256" key="1">
    <source>
        <dbReference type="ARBA" id="ARBA00001947"/>
    </source>
</evidence>
<dbReference type="GO" id="GO:0046872">
    <property type="term" value="F:metal ion binding"/>
    <property type="evidence" value="ECO:0007669"/>
    <property type="project" value="UniProtKB-KW"/>
</dbReference>
<feature type="domain" description="Peptidase M16 middle/third" evidence="11">
    <location>
        <begin position="442"/>
        <end position="726"/>
    </location>
</feature>
<dbReference type="InterPro" id="IPR007863">
    <property type="entry name" value="Peptidase_M16_C"/>
</dbReference>
<reference evidence="13" key="1">
    <citation type="submission" date="2022-07" db="EMBL/GenBank/DDBJ databases">
        <title>Phylogenomic reconstructions and comparative analyses of Kickxellomycotina fungi.</title>
        <authorList>
            <person name="Reynolds N.K."/>
            <person name="Stajich J.E."/>
            <person name="Barry K."/>
            <person name="Grigoriev I.V."/>
            <person name="Crous P."/>
            <person name="Smith M.E."/>
        </authorList>
    </citation>
    <scope>NUCLEOTIDE SEQUENCE</scope>
    <source>
        <strain evidence="13">NBRC 100468</strain>
    </source>
</reference>
<dbReference type="Pfam" id="PF16187">
    <property type="entry name" value="Peptidase_M16_M"/>
    <property type="match status" value="1"/>
</dbReference>
<dbReference type="OrthoDB" id="952271at2759"/>
<dbReference type="InterPro" id="IPR050626">
    <property type="entry name" value="Peptidase_M16"/>
</dbReference>
<keyword evidence="7 13" id="KW-0482">Metalloprotease</keyword>
<evidence type="ECO:0000313" key="14">
    <source>
        <dbReference type="Proteomes" id="UP001150538"/>
    </source>
</evidence>
<evidence type="ECO:0000259" key="9">
    <source>
        <dbReference type="Pfam" id="PF00675"/>
    </source>
</evidence>
<dbReference type="FunFam" id="3.30.830.10:FF:000012">
    <property type="entry name" value="Protease 3"/>
    <property type="match status" value="1"/>
</dbReference>
<dbReference type="GO" id="GO:0051603">
    <property type="term" value="P:proteolysis involved in protein catabolic process"/>
    <property type="evidence" value="ECO:0007669"/>
    <property type="project" value="TreeGrafter"/>
</dbReference>
<dbReference type="InterPro" id="IPR001431">
    <property type="entry name" value="Pept_M16_Zn_BS"/>
</dbReference>
<evidence type="ECO:0000256" key="2">
    <source>
        <dbReference type="ARBA" id="ARBA00007261"/>
    </source>
</evidence>
<dbReference type="SUPFAM" id="SSF63411">
    <property type="entry name" value="LuxS/MPP-like metallohydrolase"/>
    <property type="match status" value="4"/>
</dbReference>
<evidence type="ECO:0000259" key="10">
    <source>
        <dbReference type="Pfam" id="PF05193"/>
    </source>
</evidence>
<dbReference type="InterPro" id="IPR011765">
    <property type="entry name" value="Pept_M16_N"/>
</dbReference>
<sequence>MASKPVVVVDNIAKNEVHNGHDGVDGGHVSVTCNLTETNGNCGSSSTLPTIEGYSLETTIESKLPYYQYTSAPIEHPVKDDRKYRYIRLPNNMEALLIQGHDDEMAMAAMDVSVGSLMDPKEYPGLAHFCEHLLFMGTEKYPEENNYSNFISNNGGNSNAFTDTTNTCYYFEISHRSFEPALDRFSQFFISPRFDASCTEREVKAVDSEYKKNTQNDSWRYYHILKTLSNSKYPFSQFNIGNYESLMGAAGYSADKMRSTVIDFYQKYYTSDLMKLIVVGNESLDQLAEWVVSKFSAVKSKGITSPEFTDPPFTSSELGKFTYFNTVRKSRCINICFPMPQLLDDYESLSMEYLSSIICSESVGTPSHYLKKKGWLLELAMYPLQFNEYFSIHCLCIELTETGIKHYKEIIELFFGYFELLREEGINEEYYKQFHTLRNLNFVFSQKKKVNRLVMPTFDTMRNMHIPRHKLFYSHDCPTRFNPHAIVRCLDMLNPDNCRIVVGTDEPIVDRPLKEKLFDIDYQEVAFDEELLKRFREAVVPKEIKLPDPNKFLPESLECCPKDPNSDSKLEPKLLFKDTQMELWFRQDDRFHLPRSSVCVDFVAPHLYADKAKLCLTGLVIDMVAEQLAPEDYDAEEAGLSFDIGVSHHGFFLIIDGYSDKIVLLCQTVLKALRNFEFDQTRFEMLHKRRIEALSNKAHQEPVYHVQGNFNFLKQKPSYHYTELLEVITEITEEDVKSHILTMFDELYTKIEVLGNYETTHAVEIATAVSKVMRLPQPPSVDNPPGNLTTSPFITRGVGYPSGHHVHRTQTPSANNVNSAANMFMFGGSFKNIEERVCMSFLGQIIHESSFNQLRTIETLGYIVFAVTLNIRMHQLGIGIVVQSECDPIYLNLRIDTFFSTIHQKLVDMPDDEFKSNVDSMINTREAKDKNISQEATRYWNQISNGHYQFDTLELEVTALKNLKKETIIEFWNKYFNEDTAGNSRIIFNNNIYSQKIPYPTSEELVLFPATTHAIRGSVYRLGSVDIGLEPVQKIIDDAVGKIDASNKPTESDINNVFEQIKSIYEQKATEATLSKKVEHDATISPDSNNHGDKTTTNPEDESGKVKDNEGSMESVLKNMQQADSVVKIAISMALERSLKFKSKSPATVEEGDATSKLQENAGSKQLSTPEGIIYYDSLQEMRSVGKLFDPIQPSRPLDPIYKVETLSQLASKMSI</sequence>
<evidence type="ECO:0000256" key="7">
    <source>
        <dbReference type="ARBA" id="ARBA00023049"/>
    </source>
</evidence>
<dbReference type="GO" id="GO:0005739">
    <property type="term" value="C:mitochondrion"/>
    <property type="evidence" value="ECO:0007669"/>
    <property type="project" value="TreeGrafter"/>
</dbReference>
<evidence type="ECO:0000313" key="13">
    <source>
        <dbReference type="EMBL" id="KAJ1917244.1"/>
    </source>
</evidence>
<name>A0A9W8DN05_9FUNG</name>
<dbReference type="InterPro" id="IPR011249">
    <property type="entry name" value="Metalloenz_LuxS/M16"/>
</dbReference>
<feature type="region of interest" description="Disordered" evidence="8">
    <location>
        <begin position="1142"/>
        <end position="1165"/>
    </location>
</feature>
<evidence type="ECO:0000256" key="6">
    <source>
        <dbReference type="ARBA" id="ARBA00022833"/>
    </source>
</evidence>
<evidence type="ECO:0000256" key="8">
    <source>
        <dbReference type="SAM" id="MobiDB-lite"/>
    </source>
</evidence>
<comment type="cofactor">
    <cofactor evidence="1">
        <name>Zn(2+)</name>
        <dbReference type="ChEBI" id="CHEBI:29105"/>
    </cofactor>
</comment>
<protein>
    <submittedName>
        <fullName evidence="13">Metalloprotease</fullName>
        <ecNumber evidence="13">3.4.24.56</ecNumber>
    </submittedName>
</protein>
<comment type="caution">
    <text evidence="13">The sequence shown here is derived from an EMBL/GenBank/DDBJ whole genome shotgun (WGS) entry which is preliminary data.</text>
</comment>
<dbReference type="Proteomes" id="UP001150538">
    <property type="component" value="Unassembled WGS sequence"/>
</dbReference>
<dbReference type="InterPro" id="IPR054734">
    <property type="entry name" value="PqqF-like_C_4"/>
</dbReference>
<evidence type="ECO:0000256" key="4">
    <source>
        <dbReference type="ARBA" id="ARBA00022723"/>
    </source>
</evidence>
<dbReference type="EMBL" id="JANBPU010000077">
    <property type="protein sequence ID" value="KAJ1917244.1"/>
    <property type="molecule type" value="Genomic_DNA"/>
</dbReference>
<feature type="compositionally biased region" description="Polar residues" evidence="8">
    <location>
        <begin position="1156"/>
        <end position="1165"/>
    </location>
</feature>
<dbReference type="GO" id="GO:0004222">
    <property type="term" value="F:metalloendopeptidase activity"/>
    <property type="evidence" value="ECO:0007669"/>
    <property type="project" value="UniProtKB-EC"/>
</dbReference>
<accession>A0A9W8DN05</accession>
<gene>
    <name evidence="13" type="primary">STE23_2</name>
    <name evidence="13" type="ORF">H4219_003328</name>
</gene>
<evidence type="ECO:0000259" key="12">
    <source>
        <dbReference type="Pfam" id="PF22456"/>
    </source>
</evidence>
<keyword evidence="4" id="KW-0479">Metal-binding</keyword>
<dbReference type="Pfam" id="PF05193">
    <property type="entry name" value="Peptidase_M16_C"/>
    <property type="match status" value="1"/>
</dbReference>
<dbReference type="Gene3D" id="3.30.830.10">
    <property type="entry name" value="Metalloenzyme, LuxS/M16 peptidase-like"/>
    <property type="match status" value="4"/>
</dbReference>
<dbReference type="PANTHER" id="PTHR43690">
    <property type="entry name" value="NARDILYSIN"/>
    <property type="match status" value="1"/>
</dbReference>
<feature type="region of interest" description="Disordered" evidence="8">
    <location>
        <begin position="1076"/>
        <end position="1113"/>
    </location>
</feature>
<proteinExistence type="inferred from homology"/>
<keyword evidence="6" id="KW-0862">Zinc</keyword>
<dbReference type="Pfam" id="PF22456">
    <property type="entry name" value="PqqF-like_C_4"/>
    <property type="match status" value="1"/>
</dbReference>
<feature type="domain" description="Coenzyme PQQ synthesis protein F-like C-terminal lobe" evidence="12">
    <location>
        <begin position="842"/>
        <end position="940"/>
    </location>
</feature>
<dbReference type="Pfam" id="PF00675">
    <property type="entry name" value="Peptidase_M16"/>
    <property type="match status" value="1"/>
</dbReference>
<comment type="similarity">
    <text evidence="2">Belongs to the peptidase M16 family.</text>
</comment>
<evidence type="ECO:0000256" key="3">
    <source>
        <dbReference type="ARBA" id="ARBA00022670"/>
    </source>
</evidence>
<dbReference type="InterPro" id="IPR032632">
    <property type="entry name" value="Peptidase_M16_M"/>
</dbReference>
<dbReference type="AlphaFoldDB" id="A0A9W8DN05"/>
<evidence type="ECO:0000256" key="5">
    <source>
        <dbReference type="ARBA" id="ARBA00022801"/>
    </source>
</evidence>
<feature type="domain" description="Peptidase M16 C-terminal" evidence="10">
    <location>
        <begin position="260"/>
        <end position="431"/>
    </location>
</feature>
<dbReference type="GO" id="GO:0043171">
    <property type="term" value="P:peptide catabolic process"/>
    <property type="evidence" value="ECO:0007669"/>
    <property type="project" value="TreeGrafter"/>
</dbReference>
<keyword evidence="14" id="KW-1185">Reference proteome</keyword>
<dbReference type="EC" id="3.4.24.56" evidence="13"/>
<keyword evidence="3" id="KW-0645">Protease</keyword>
<dbReference type="PROSITE" id="PS00143">
    <property type="entry name" value="INSULINASE"/>
    <property type="match status" value="1"/>
</dbReference>
<organism evidence="13 14">
    <name type="scientific">Mycoemilia scoparia</name>
    <dbReference type="NCBI Taxonomy" id="417184"/>
    <lineage>
        <taxon>Eukaryota</taxon>
        <taxon>Fungi</taxon>
        <taxon>Fungi incertae sedis</taxon>
        <taxon>Zoopagomycota</taxon>
        <taxon>Kickxellomycotina</taxon>
        <taxon>Kickxellomycetes</taxon>
        <taxon>Kickxellales</taxon>
        <taxon>Kickxellaceae</taxon>
        <taxon>Mycoemilia</taxon>
    </lineage>
</organism>